<sequence length="87" mass="9649">MAPVTGTARETGKKASRFETRDPGHDLRGRGLKGSCLHAKRVVYLLQFALPGFSAFFNAIEVKEQACFTVTSKAERSLVLCKEQARY</sequence>
<keyword evidence="3" id="KW-1185">Reference proteome</keyword>
<evidence type="ECO:0000313" key="3">
    <source>
        <dbReference type="Proteomes" id="UP001066276"/>
    </source>
</evidence>
<proteinExistence type="predicted"/>
<dbReference type="AlphaFoldDB" id="A0AAV7SQL4"/>
<evidence type="ECO:0000313" key="2">
    <source>
        <dbReference type="EMBL" id="KAJ1166379.1"/>
    </source>
</evidence>
<feature type="region of interest" description="Disordered" evidence="1">
    <location>
        <begin position="1"/>
        <end position="27"/>
    </location>
</feature>
<accession>A0AAV7SQL4</accession>
<reference evidence="2" key="1">
    <citation type="journal article" date="2022" name="bioRxiv">
        <title>Sequencing and chromosome-scale assembly of the giantPleurodeles waltlgenome.</title>
        <authorList>
            <person name="Brown T."/>
            <person name="Elewa A."/>
            <person name="Iarovenko S."/>
            <person name="Subramanian E."/>
            <person name="Araus A.J."/>
            <person name="Petzold A."/>
            <person name="Susuki M."/>
            <person name="Suzuki K.-i.T."/>
            <person name="Hayashi T."/>
            <person name="Toyoda A."/>
            <person name="Oliveira C."/>
            <person name="Osipova E."/>
            <person name="Leigh N.D."/>
            <person name="Simon A."/>
            <person name="Yun M.H."/>
        </authorList>
    </citation>
    <scope>NUCLEOTIDE SEQUENCE</scope>
    <source>
        <strain evidence="2">20211129_DDA</strain>
        <tissue evidence="2">Liver</tissue>
    </source>
</reference>
<gene>
    <name evidence="2" type="ORF">NDU88_006783</name>
</gene>
<evidence type="ECO:0000256" key="1">
    <source>
        <dbReference type="SAM" id="MobiDB-lite"/>
    </source>
</evidence>
<name>A0AAV7SQL4_PLEWA</name>
<protein>
    <submittedName>
        <fullName evidence="2">Uncharacterized protein</fullName>
    </submittedName>
</protein>
<dbReference type="Proteomes" id="UP001066276">
    <property type="component" value="Chromosome 4_2"/>
</dbReference>
<organism evidence="2 3">
    <name type="scientific">Pleurodeles waltl</name>
    <name type="common">Iberian ribbed newt</name>
    <dbReference type="NCBI Taxonomy" id="8319"/>
    <lineage>
        <taxon>Eukaryota</taxon>
        <taxon>Metazoa</taxon>
        <taxon>Chordata</taxon>
        <taxon>Craniata</taxon>
        <taxon>Vertebrata</taxon>
        <taxon>Euteleostomi</taxon>
        <taxon>Amphibia</taxon>
        <taxon>Batrachia</taxon>
        <taxon>Caudata</taxon>
        <taxon>Salamandroidea</taxon>
        <taxon>Salamandridae</taxon>
        <taxon>Pleurodelinae</taxon>
        <taxon>Pleurodeles</taxon>
    </lineage>
</organism>
<dbReference type="EMBL" id="JANPWB010000008">
    <property type="protein sequence ID" value="KAJ1166379.1"/>
    <property type="molecule type" value="Genomic_DNA"/>
</dbReference>
<feature type="compositionally biased region" description="Basic and acidic residues" evidence="1">
    <location>
        <begin position="10"/>
        <end position="27"/>
    </location>
</feature>
<comment type="caution">
    <text evidence="2">The sequence shown here is derived from an EMBL/GenBank/DDBJ whole genome shotgun (WGS) entry which is preliminary data.</text>
</comment>